<comment type="caution">
    <text evidence="1">The sequence shown here is derived from an EMBL/GenBank/DDBJ whole genome shotgun (WGS) entry which is preliminary data.</text>
</comment>
<accession>A0AAD6UZE2</accession>
<proteinExistence type="predicted"/>
<dbReference type="Proteomes" id="UP001219525">
    <property type="component" value="Unassembled WGS sequence"/>
</dbReference>
<evidence type="ECO:0000313" key="1">
    <source>
        <dbReference type="EMBL" id="KAJ7193606.1"/>
    </source>
</evidence>
<name>A0AAD6UZE2_9AGAR</name>
<keyword evidence="2" id="KW-1185">Reference proteome</keyword>
<dbReference type="AlphaFoldDB" id="A0AAD6UZE2"/>
<dbReference type="EMBL" id="JARJCW010000106">
    <property type="protein sequence ID" value="KAJ7193606.1"/>
    <property type="molecule type" value="Genomic_DNA"/>
</dbReference>
<sequence>MCAVQGGASARCSIQTPRPESRLLRAAYALCRMPHCAPVYAVNEKNASRRDNRCRGGRPADADGYELVFGPTASDGANNAPCLVDVIGSVGEVARKSLDAALQLIQLLGIYMGFLCVDGYNISACPEFCNTRGPDPIGDICQNFSIWKAQVNGMATTYYHVAEESTAVNFGVARQGG</sequence>
<organism evidence="1 2">
    <name type="scientific">Mycena pura</name>
    <dbReference type="NCBI Taxonomy" id="153505"/>
    <lineage>
        <taxon>Eukaryota</taxon>
        <taxon>Fungi</taxon>
        <taxon>Dikarya</taxon>
        <taxon>Basidiomycota</taxon>
        <taxon>Agaricomycotina</taxon>
        <taxon>Agaricomycetes</taxon>
        <taxon>Agaricomycetidae</taxon>
        <taxon>Agaricales</taxon>
        <taxon>Marasmiineae</taxon>
        <taxon>Mycenaceae</taxon>
        <taxon>Mycena</taxon>
    </lineage>
</organism>
<protein>
    <submittedName>
        <fullName evidence="1">Uncharacterized protein</fullName>
    </submittedName>
</protein>
<reference evidence="1" key="1">
    <citation type="submission" date="2023-03" db="EMBL/GenBank/DDBJ databases">
        <title>Massive genome expansion in bonnet fungi (Mycena s.s.) driven by repeated elements and novel gene families across ecological guilds.</title>
        <authorList>
            <consortium name="Lawrence Berkeley National Laboratory"/>
            <person name="Harder C.B."/>
            <person name="Miyauchi S."/>
            <person name="Viragh M."/>
            <person name="Kuo A."/>
            <person name="Thoen E."/>
            <person name="Andreopoulos B."/>
            <person name="Lu D."/>
            <person name="Skrede I."/>
            <person name="Drula E."/>
            <person name="Henrissat B."/>
            <person name="Morin E."/>
            <person name="Kohler A."/>
            <person name="Barry K."/>
            <person name="LaButti K."/>
            <person name="Morin E."/>
            <person name="Salamov A."/>
            <person name="Lipzen A."/>
            <person name="Mereny Z."/>
            <person name="Hegedus B."/>
            <person name="Baldrian P."/>
            <person name="Stursova M."/>
            <person name="Weitz H."/>
            <person name="Taylor A."/>
            <person name="Grigoriev I.V."/>
            <person name="Nagy L.G."/>
            <person name="Martin F."/>
            <person name="Kauserud H."/>
        </authorList>
    </citation>
    <scope>NUCLEOTIDE SEQUENCE</scope>
    <source>
        <strain evidence="1">9144</strain>
    </source>
</reference>
<evidence type="ECO:0000313" key="2">
    <source>
        <dbReference type="Proteomes" id="UP001219525"/>
    </source>
</evidence>
<gene>
    <name evidence="1" type="ORF">GGX14DRAFT_577061</name>
</gene>